<dbReference type="Gramene" id="PGSC0003DMT400096179">
    <property type="protein sequence ID" value="PGSC0003DMT400096179"/>
    <property type="gene ID" value="PGSC0003DMG400045750"/>
</dbReference>
<organism evidence="1 2">
    <name type="scientific">Solanum tuberosum</name>
    <name type="common">Potato</name>
    <dbReference type="NCBI Taxonomy" id="4113"/>
    <lineage>
        <taxon>Eukaryota</taxon>
        <taxon>Viridiplantae</taxon>
        <taxon>Streptophyta</taxon>
        <taxon>Embryophyta</taxon>
        <taxon>Tracheophyta</taxon>
        <taxon>Spermatophyta</taxon>
        <taxon>Magnoliopsida</taxon>
        <taxon>eudicotyledons</taxon>
        <taxon>Gunneridae</taxon>
        <taxon>Pentapetalae</taxon>
        <taxon>asterids</taxon>
        <taxon>lamiids</taxon>
        <taxon>Solanales</taxon>
        <taxon>Solanaceae</taxon>
        <taxon>Solanoideae</taxon>
        <taxon>Solaneae</taxon>
        <taxon>Solanum</taxon>
    </lineage>
</organism>
<dbReference type="EnsemblPlants" id="PGSC0003DMT400096179">
    <property type="protein sequence ID" value="PGSC0003DMT400096179"/>
    <property type="gene ID" value="PGSC0003DMG400045750"/>
</dbReference>
<dbReference type="Proteomes" id="UP000011115">
    <property type="component" value="Unassembled WGS sequence"/>
</dbReference>
<sequence>MTRGGNEACSRLVPSQVTPSRAVVMTTGRGRAHGVALAWWEMLQIEEATVPKFMGTTTSRGALDDPGSFRGLALALEGLARMIGTLPEGPRAPPRAVVPLTTRLVGRGL</sequence>
<reference evidence="1" key="2">
    <citation type="submission" date="2015-06" db="UniProtKB">
        <authorList>
            <consortium name="EnsemblPlants"/>
        </authorList>
    </citation>
    <scope>IDENTIFICATION</scope>
    <source>
        <strain evidence="1">DM1-3 516 R44</strain>
    </source>
</reference>
<dbReference type="AlphaFoldDB" id="M1DXW3"/>
<keyword evidence="2" id="KW-1185">Reference proteome</keyword>
<evidence type="ECO:0000313" key="2">
    <source>
        <dbReference type="Proteomes" id="UP000011115"/>
    </source>
</evidence>
<dbReference type="PaxDb" id="4113-PGSC0003DMT400096179"/>
<dbReference type="HOGENOM" id="CLU_2188640_0_0_1"/>
<evidence type="ECO:0000313" key="1">
    <source>
        <dbReference type="EnsemblPlants" id="PGSC0003DMT400096179"/>
    </source>
</evidence>
<reference evidence="2" key="1">
    <citation type="journal article" date="2011" name="Nature">
        <title>Genome sequence and analysis of the tuber crop potato.</title>
        <authorList>
            <consortium name="The Potato Genome Sequencing Consortium"/>
        </authorList>
    </citation>
    <scope>NUCLEOTIDE SEQUENCE [LARGE SCALE GENOMIC DNA]</scope>
    <source>
        <strain evidence="2">cv. DM1-3 516 R44</strain>
    </source>
</reference>
<name>M1DXW3_SOLTU</name>
<accession>M1DXW3</accession>
<dbReference type="InParanoid" id="M1DXW3"/>
<protein>
    <submittedName>
        <fullName evidence="1">Uncharacterized protein</fullName>
    </submittedName>
</protein>
<proteinExistence type="predicted"/>